<dbReference type="EMBL" id="VSSQ01076857">
    <property type="protein sequence ID" value="MPN27091.1"/>
    <property type="molecule type" value="Genomic_DNA"/>
</dbReference>
<accession>A0A645GJE4</accession>
<gene>
    <name evidence="1" type="ORF">SDC9_174518</name>
</gene>
<evidence type="ECO:0000313" key="1">
    <source>
        <dbReference type="EMBL" id="MPN27091.1"/>
    </source>
</evidence>
<reference evidence="1" key="1">
    <citation type="submission" date="2019-08" db="EMBL/GenBank/DDBJ databases">
        <authorList>
            <person name="Kucharzyk K."/>
            <person name="Murdoch R.W."/>
            <person name="Higgins S."/>
            <person name="Loffler F."/>
        </authorList>
    </citation>
    <scope>NUCLEOTIDE SEQUENCE</scope>
</reference>
<organism evidence="1">
    <name type="scientific">bioreactor metagenome</name>
    <dbReference type="NCBI Taxonomy" id="1076179"/>
    <lineage>
        <taxon>unclassified sequences</taxon>
        <taxon>metagenomes</taxon>
        <taxon>ecological metagenomes</taxon>
    </lineage>
</organism>
<comment type="caution">
    <text evidence="1">The sequence shown here is derived from an EMBL/GenBank/DDBJ whole genome shotgun (WGS) entry which is preliminary data.</text>
</comment>
<proteinExistence type="predicted"/>
<dbReference type="AlphaFoldDB" id="A0A645GJE4"/>
<protein>
    <submittedName>
        <fullName evidence="1">Uncharacterized protein</fullName>
    </submittedName>
</protein>
<sequence length="66" mass="7585">MTQQPNDLPVIDNVMTADFHSGSPEIQAVVQRPCRRGWIVRFMNYDCRGTVAKSMIRHNQPLSELQ</sequence>
<name>A0A645GJE4_9ZZZZ</name>